<dbReference type="EMBL" id="MT144259">
    <property type="protein sequence ID" value="QJA51391.1"/>
    <property type="molecule type" value="Genomic_DNA"/>
</dbReference>
<protein>
    <submittedName>
        <fullName evidence="3">Putative portal protein</fullName>
    </submittedName>
</protein>
<reference evidence="3" key="1">
    <citation type="submission" date="2020-03" db="EMBL/GenBank/DDBJ databases">
        <title>The deep terrestrial virosphere.</title>
        <authorList>
            <person name="Holmfeldt K."/>
            <person name="Nilsson E."/>
            <person name="Simone D."/>
            <person name="Lopez-Fernandez M."/>
            <person name="Wu X."/>
            <person name="de Brujin I."/>
            <person name="Lundin D."/>
            <person name="Andersson A."/>
            <person name="Bertilsson S."/>
            <person name="Dopson M."/>
        </authorList>
    </citation>
    <scope>NUCLEOTIDE SEQUENCE</scope>
    <source>
        <strain evidence="3">TM448A02094</strain>
    </source>
</reference>
<keyword evidence="1" id="KW-0175">Coiled coil</keyword>
<evidence type="ECO:0000313" key="3">
    <source>
        <dbReference type="EMBL" id="QJA51391.1"/>
    </source>
</evidence>
<dbReference type="AlphaFoldDB" id="A0A6H1ZVF3"/>
<evidence type="ECO:0000256" key="2">
    <source>
        <dbReference type="SAM" id="MobiDB-lite"/>
    </source>
</evidence>
<sequence length="734" mass="82074">MPTYGLMPRNTGTSPGPVVQTGRTYEDRPMIRRVSNEEMELKARQESEAQFSEQQNKPVISSLASHIRSALTAAISAKQTITKRLLACLRQREGIYEADIQSLVKQQNGTNIYMMITDIKCRALESWLKDIMLPSGERPYSIEPTPVPDIPPGLIRKAQQAFMADYAEGIAQQNGGVFDPRMIDPEDLKAQAEEFQNELLKQIREMAQDDADSLEDQIDDELVEGKWYEALSELIEDFATYPTAFLEGPIFRKRAGLSWVPVEGTIQSQVTVADTIRKEYSVLSPFDVYPSPGAKTIQDGDLCIRKQYTRRDLVSFKGVDGFDSAAIDQVLERYGDGGYREFIAYDTEISDLMDRPNEQSDPEGHIDCIKFFGSVQGFQLRQWGMNIDEIPDPFQEYSVIAYLVGSYVVGARLNHHPLGKRHIYSASFRHKNGSIWGKALPECMKDIQSICNSSARAICNNAAIASGPQIWQLVDLIPPEEDRTNIYPWKIWSFSSEKLKGSARDPMGFHQPTLIVNELLAIYKYFFEQASEVTGIPAYVYGNQNVAGAGKTASGLSMLMNAAAKGLRNAAGNIDKGVISFSVEEHWLITMLMRPDLAKGDSRIVARASEYLIQQEQLQIRLSEALTATNNPTDMEIIGLDGRSEMLRNYFKGLKMNPDKIVPDREDMIMAKVQTEVQKVVMMLAQALQMDPNALMQILQQGAGNEGNGQGQKPRELDAAGNPVSGQDVRMFNQ</sequence>
<gene>
    <name evidence="3" type="ORF">TM448A02094_0002</name>
</gene>
<proteinExistence type="predicted"/>
<feature type="coiled-coil region" evidence="1">
    <location>
        <begin position="197"/>
        <end position="224"/>
    </location>
</feature>
<evidence type="ECO:0000256" key="1">
    <source>
        <dbReference type="SAM" id="Coils"/>
    </source>
</evidence>
<feature type="region of interest" description="Disordered" evidence="2">
    <location>
        <begin position="703"/>
        <end position="734"/>
    </location>
</feature>
<organism evidence="3">
    <name type="scientific">viral metagenome</name>
    <dbReference type="NCBI Taxonomy" id="1070528"/>
    <lineage>
        <taxon>unclassified sequences</taxon>
        <taxon>metagenomes</taxon>
        <taxon>organismal metagenomes</taxon>
    </lineage>
</organism>
<accession>A0A6H1ZVF3</accession>
<name>A0A6H1ZVF3_9ZZZZ</name>